<comment type="caution">
    <text evidence="3">The sequence shown here is derived from an EMBL/GenBank/DDBJ whole genome shotgun (WGS) entry which is preliminary data.</text>
</comment>
<dbReference type="Pfam" id="PF08241">
    <property type="entry name" value="Methyltransf_11"/>
    <property type="match status" value="1"/>
</dbReference>
<keyword evidence="1" id="KW-0812">Transmembrane</keyword>
<name>A0A4S8K2A6_MUSBA</name>
<feature type="transmembrane region" description="Helical" evidence="1">
    <location>
        <begin position="75"/>
        <end position="94"/>
    </location>
</feature>
<dbReference type="Proteomes" id="UP000317650">
    <property type="component" value="Chromosome 8"/>
</dbReference>
<evidence type="ECO:0000313" key="3">
    <source>
        <dbReference type="EMBL" id="THU68859.1"/>
    </source>
</evidence>
<gene>
    <name evidence="3" type="ORF">C4D60_Mb08t08300</name>
</gene>
<proteinExistence type="predicted"/>
<sequence length="320" mass="35509">MPSGFRVGVQNVSQLKFIVLKVQRTTKHLNCNEEEGIGHGIDDGRMRLVVNVSVNNGDDDDGDDVVVTVVVVTPILKPFFLIFLSFFLFFHLFLSSKKAPDAPSSSSAAAATTPPLIRIRPGFRSYDDYIKLQLNKTLNPRLRRVWATRDWDRKVRVFARFFSELKAEGVLTNASAALCVGARLGQEVAALRGLGVAGALGMDLVPAPPLVVAGDFHAQPFPDDYFDFEFSNVFDHALYPERFVAEVERTLRPGGVAVLHVAVHRRGDKYSANDLLGGVDGLVALFKRSELVRVRKVDGFGLDTEVVLRKKQKEKMKKNK</sequence>
<evidence type="ECO:0000259" key="2">
    <source>
        <dbReference type="Pfam" id="PF08241"/>
    </source>
</evidence>
<dbReference type="GO" id="GO:0008757">
    <property type="term" value="F:S-adenosylmethionine-dependent methyltransferase activity"/>
    <property type="evidence" value="ECO:0007669"/>
    <property type="project" value="InterPro"/>
</dbReference>
<dbReference type="InterPro" id="IPR029063">
    <property type="entry name" value="SAM-dependent_MTases_sf"/>
</dbReference>
<keyword evidence="1" id="KW-0472">Membrane</keyword>
<keyword evidence="1" id="KW-1133">Transmembrane helix</keyword>
<dbReference type="CDD" id="cd02440">
    <property type="entry name" value="AdoMet_MTases"/>
    <property type="match status" value="1"/>
</dbReference>
<dbReference type="InterPro" id="IPR013216">
    <property type="entry name" value="Methyltransf_11"/>
</dbReference>
<dbReference type="Gene3D" id="3.40.50.150">
    <property type="entry name" value="Vaccinia Virus protein VP39"/>
    <property type="match status" value="1"/>
</dbReference>
<reference evidence="3 4" key="1">
    <citation type="journal article" date="2019" name="Nat. Plants">
        <title>Genome sequencing of Musa balbisiana reveals subgenome evolution and function divergence in polyploid bananas.</title>
        <authorList>
            <person name="Yao X."/>
        </authorList>
    </citation>
    <scope>NUCLEOTIDE SEQUENCE [LARGE SCALE GENOMIC DNA]</scope>
    <source>
        <strain evidence="4">cv. DH-PKW</strain>
        <tissue evidence="3">Leaves</tissue>
    </source>
</reference>
<dbReference type="EMBL" id="PYDT01000002">
    <property type="protein sequence ID" value="THU68859.1"/>
    <property type="molecule type" value="Genomic_DNA"/>
</dbReference>
<dbReference type="SUPFAM" id="SSF53335">
    <property type="entry name" value="S-adenosyl-L-methionine-dependent methyltransferases"/>
    <property type="match status" value="1"/>
</dbReference>
<protein>
    <recommendedName>
        <fullName evidence="2">Methyltransferase type 11 domain-containing protein</fullName>
    </recommendedName>
</protein>
<keyword evidence="4" id="KW-1185">Reference proteome</keyword>
<dbReference type="PANTHER" id="PTHR45085:SF2">
    <property type="entry name" value="F21J9.14"/>
    <property type="match status" value="1"/>
</dbReference>
<dbReference type="AlphaFoldDB" id="A0A4S8K2A6"/>
<evidence type="ECO:0000313" key="4">
    <source>
        <dbReference type="Proteomes" id="UP000317650"/>
    </source>
</evidence>
<accession>A0A4S8K2A6</accession>
<feature type="domain" description="Methyltransferase type 11" evidence="2">
    <location>
        <begin position="210"/>
        <end position="258"/>
    </location>
</feature>
<organism evidence="3 4">
    <name type="scientific">Musa balbisiana</name>
    <name type="common">Banana</name>
    <dbReference type="NCBI Taxonomy" id="52838"/>
    <lineage>
        <taxon>Eukaryota</taxon>
        <taxon>Viridiplantae</taxon>
        <taxon>Streptophyta</taxon>
        <taxon>Embryophyta</taxon>
        <taxon>Tracheophyta</taxon>
        <taxon>Spermatophyta</taxon>
        <taxon>Magnoliopsida</taxon>
        <taxon>Liliopsida</taxon>
        <taxon>Zingiberales</taxon>
        <taxon>Musaceae</taxon>
        <taxon>Musa</taxon>
    </lineage>
</organism>
<dbReference type="PANTHER" id="PTHR45085">
    <property type="entry name" value="F21J9.14"/>
    <property type="match status" value="1"/>
</dbReference>
<evidence type="ECO:0000256" key="1">
    <source>
        <dbReference type="SAM" id="Phobius"/>
    </source>
</evidence>